<comment type="caution">
    <text evidence="5">The sequence shown here is derived from an EMBL/GenBank/DDBJ whole genome shotgun (WGS) entry which is preliminary data.</text>
</comment>
<dbReference type="InterPro" id="IPR027417">
    <property type="entry name" value="P-loop_NTPase"/>
</dbReference>
<comment type="similarity">
    <text evidence="3">Belongs to the CoaE family.</text>
</comment>
<dbReference type="Proteomes" id="UP001595978">
    <property type="component" value="Unassembled WGS sequence"/>
</dbReference>
<dbReference type="EMBL" id="JBHSNQ010000189">
    <property type="protein sequence ID" value="MFC5543092.1"/>
    <property type="molecule type" value="Genomic_DNA"/>
</dbReference>
<comment type="function">
    <text evidence="3">Catalyzes the phosphorylation of the 3'-hydroxyl group of dephosphocoenzyme A to form coenzyme A.</text>
</comment>
<keyword evidence="3" id="KW-0963">Cytoplasm</keyword>
<dbReference type="PANTHER" id="PTHR10695:SF46">
    <property type="entry name" value="BIFUNCTIONAL COENZYME A SYNTHASE-RELATED"/>
    <property type="match status" value="1"/>
</dbReference>
<proteinExistence type="inferred from homology"/>
<evidence type="ECO:0000313" key="5">
    <source>
        <dbReference type="EMBL" id="MFC5543092.1"/>
    </source>
</evidence>
<dbReference type="PROSITE" id="PS51219">
    <property type="entry name" value="DPCK"/>
    <property type="match status" value="1"/>
</dbReference>
<keyword evidence="2 3" id="KW-0067">ATP-binding</keyword>
<protein>
    <recommendedName>
        <fullName evidence="3 4">Dephospho-CoA kinase</fullName>
        <ecNumber evidence="3 4">2.7.1.24</ecNumber>
    </recommendedName>
    <alternativeName>
        <fullName evidence="3">Dephosphocoenzyme A kinase</fullName>
    </alternativeName>
</protein>
<dbReference type="GO" id="GO:0004140">
    <property type="term" value="F:dephospho-CoA kinase activity"/>
    <property type="evidence" value="ECO:0007669"/>
    <property type="project" value="UniProtKB-EC"/>
</dbReference>
<gene>
    <name evidence="3 5" type="primary">coaE</name>
    <name evidence="5" type="ORF">ACFPOH_15390</name>
</gene>
<keyword evidence="6" id="KW-1185">Reference proteome</keyword>
<keyword evidence="3 5" id="KW-0418">Kinase</keyword>
<dbReference type="Gene3D" id="3.40.50.300">
    <property type="entry name" value="P-loop containing nucleotide triphosphate hydrolases"/>
    <property type="match status" value="1"/>
</dbReference>
<comment type="catalytic activity">
    <reaction evidence="3">
        <text>3'-dephospho-CoA + ATP = ADP + CoA + H(+)</text>
        <dbReference type="Rhea" id="RHEA:18245"/>
        <dbReference type="ChEBI" id="CHEBI:15378"/>
        <dbReference type="ChEBI" id="CHEBI:30616"/>
        <dbReference type="ChEBI" id="CHEBI:57287"/>
        <dbReference type="ChEBI" id="CHEBI:57328"/>
        <dbReference type="ChEBI" id="CHEBI:456216"/>
        <dbReference type="EC" id="2.7.1.24"/>
    </reaction>
</comment>
<sequence length="197" mass="22288">MIIGLTGSIASGKSTVSNMLKEYGFPIVDADVVARQVVEPGSETLKKIAEAFGEEVLTENGELDRKKLGSIIFNDEEKRQLLNSIIHPAIRKEMLRQRDEYLEKGEKTVIMDIPLLFESKLQHFVDKILVVSVSEDVQLERLMKRNQLTEEEAKARIQSQLPLSVKEQGADAVINNNGSIEETRKQLEQILKDWDVL</sequence>
<dbReference type="RefSeq" id="WP_342468958.1">
    <property type="nucleotide sequence ID" value="NZ_JBHSNQ010000189.1"/>
</dbReference>
<reference evidence="6" key="1">
    <citation type="journal article" date="2019" name="Int. J. Syst. Evol. Microbiol.">
        <title>The Global Catalogue of Microorganisms (GCM) 10K type strain sequencing project: providing services to taxonomists for standard genome sequencing and annotation.</title>
        <authorList>
            <consortium name="The Broad Institute Genomics Platform"/>
            <consortium name="The Broad Institute Genome Sequencing Center for Infectious Disease"/>
            <person name="Wu L."/>
            <person name="Ma J."/>
        </authorList>
    </citation>
    <scope>NUCLEOTIDE SEQUENCE [LARGE SCALE GENOMIC DNA]</scope>
    <source>
        <strain evidence="6">CCUG 56331</strain>
    </source>
</reference>
<dbReference type="PANTHER" id="PTHR10695">
    <property type="entry name" value="DEPHOSPHO-COA KINASE-RELATED"/>
    <property type="match status" value="1"/>
</dbReference>
<keyword evidence="1 3" id="KW-0547">Nucleotide-binding</keyword>
<name>A0ABW0RGC1_9BACL</name>
<dbReference type="InterPro" id="IPR001977">
    <property type="entry name" value="Depp_CoAkinase"/>
</dbReference>
<dbReference type="SUPFAM" id="SSF52540">
    <property type="entry name" value="P-loop containing nucleoside triphosphate hydrolases"/>
    <property type="match status" value="1"/>
</dbReference>
<evidence type="ECO:0000256" key="2">
    <source>
        <dbReference type="ARBA" id="ARBA00022840"/>
    </source>
</evidence>
<dbReference type="HAMAP" id="MF_00376">
    <property type="entry name" value="Dephospho_CoA_kinase"/>
    <property type="match status" value="1"/>
</dbReference>
<evidence type="ECO:0000256" key="3">
    <source>
        <dbReference type="HAMAP-Rule" id="MF_00376"/>
    </source>
</evidence>
<accession>A0ABW0RGC1</accession>
<keyword evidence="3 5" id="KW-0808">Transferase</keyword>
<evidence type="ECO:0000256" key="1">
    <source>
        <dbReference type="ARBA" id="ARBA00022741"/>
    </source>
</evidence>
<feature type="binding site" evidence="3">
    <location>
        <begin position="10"/>
        <end position="15"/>
    </location>
    <ligand>
        <name>ATP</name>
        <dbReference type="ChEBI" id="CHEBI:30616"/>
    </ligand>
</feature>
<dbReference type="CDD" id="cd02022">
    <property type="entry name" value="DPCK"/>
    <property type="match status" value="1"/>
</dbReference>
<evidence type="ECO:0000256" key="4">
    <source>
        <dbReference type="NCBIfam" id="TIGR00152"/>
    </source>
</evidence>
<keyword evidence="3" id="KW-0173">Coenzyme A biosynthesis</keyword>
<dbReference type="Pfam" id="PF01121">
    <property type="entry name" value="CoaE"/>
    <property type="match status" value="1"/>
</dbReference>
<evidence type="ECO:0000313" key="6">
    <source>
        <dbReference type="Proteomes" id="UP001595978"/>
    </source>
</evidence>
<dbReference type="NCBIfam" id="TIGR00152">
    <property type="entry name" value="dephospho-CoA kinase"/>
    <property type="match status" value="1"/>
</dbReference>
<comment type="pathway">
    <text evidence="3">Cofactor biosynthesis; coenzyme A biosynthesis; CoA from (R)-pantothenate: step 5/5.</text>
</comment>
<comment type="subcellular location">
    <subcellularLocation>
        <location evidence="3">Cytoplasm</location>
    </subcellularLocation>
</comment>
<dbReference type="EC" id="2.7.1.24" evidence="3 4"/>
<organism evidence="5 6">
    <name type="scientific">Ureibacillus suwonensis</name>
    <dbReference type="NCBI Taxonomy" id="313007"/>
    <lineage>
        <taxon>Bacteria</taxon>
        <taxon>Bacillati</taxon>
        <taxon>Bacillota</taxon>
        <taxon>Bacilli</taxon>
        <taxon>Bacillales</taxon>
        <taxon>Caryophanaceae</taxon>
        <taxon>Ureibacillus</taxon>
    </lineage>
</organism>